<protein>
    <submittedName>
        <fullName evidence="7">Glyoxylase-like metal-dependent hydrolase (Beta-lactamase superfamily II)</fullName>
    </submittedName>
</protein>
<proteinExistence type="inferred from homology"/>
<dbReference type="Gene3D" id="3.60.15.10">
    <property type="entry name" value="Ribonuclease Z/Hydroxyacylglutathione hydrolase-like"/>
    <property type="match status" value="1"/>
</dbReference>
<dbReference type="Pfam" id="PF00753">
    <property type="entry name" value="Lactamase_B"/>
    <property type="match status" value="1"/>
</dbReference>
<evidence type="ECO:0000256" key="2">
    <source>
        <dbReference type="ARBA" id="ARBA00022723"/>
    </source>
</evidence>
<keyword evidence="3 7" id="KW-0378">Hydrolase</keyword>
<feature type="chain" id="PRO_5031217021" evidence="5">
    <location>
        <begin position="24"/>
        <end position="329"/>
    </location>
</feature>
<dbReference type="CDD" id="cd07720">
    <property type="entry name" value="OPHC2-like_MBL-fold"/>
    <property type="match status" value="1"/>
</dbReference>
<evidence type="ECO:0000256" key="5">
    <source>
        <dbReference type="SAM" id="SignalP"/>
    </source>
</evidence>
<comment type="similarity">
    <text evidence="1">Belongs to the metallo-beta-lactamase superfamily.</text>
</comment>
<keyword evidence="5" id="KW-0732">Signal</keyword>
<organism evidence="7 8">
    <name type="scientific">Halomonas organivorans</name>
    <dbReference type="NCBI Taxonomy" id="257772"/>
    <lineage>
        <taxon>Bacteria</taxon>
        <taxon>Pseudomonadati</taxon>
        <taxon>Pseudomonadota</taxon>
        <taxon>Gammaproteobacteria</taxon>
        <taxon>Oceanospirillales</taxon>
        <taxon>Halomonadaceae</taxon>
        <taxon>Halomonas</taxon>
    </lineage>
</organism>
<sequence length="329" mass="35343">MSARSIAISAVMLGTLSVSSALVASPSMAFEPPGIVQQGADVYALKVGDVRVMSLTDGTVPQDLHELLRGTTNEKTDALIAQAYRTNPVEASINAFLFELADRLVLVDTGAGDLFGPGYGGKLLDSLRAAGFQPEQITDILITHVHSDHSGGLTRDGQIVFPNATVHVGEPDVDFFLDRENAARSGYDIKYFDEAIKTLKPYVDAGRVDTFGQETEVMPGLTASLHPGHTPGSAFYTLESRGQTLTFIGDIVHVAPVQFPDPSITIVYDVDPEMAAEARSTQFSILAQQHDLVAAPHLPFPGVGHIQALEQGYRWVPVGYNNRDTTQAP</sequence>
<evidence type="ECO:0000256" key="4">
    <source>
        <dbReference type="ARBA" id="ARBA00022833"/>
    </source>
</evidence>
<feature type="domain" description="Metallo-beta-lactamase" evidence="6">
    <location>
        <begin position="92"/>
        <end position="297"/>
    </location>
</feature>
<dbReference type="PANTHER" id="PTHR42978:SF6">
    <property type="entry name" value="QUORUM-QUENCHING LACTONASE YTNP-RELATED"/>
    <property type="match status" value="1"/>
</dbReference>
<reference evidence="7 8" key="1">
    <citation type="submission" date="2020-08" db="EMBL/GenBank/DDBJ databases">
        <title>Genomic Encyclopedia of Type Strains, Phase III (KMG-III): the genomes of soil and plant-associated and newly described type strains.</title>
        <authorList>
            <person name="Whitman W."/>
        </authorList>
    </citation>
    <scope>NUCLEOTIDE SEQUENCE [LARGE SCALE GENOMIC DNA]</scope>
    <source>
        <strain evidence="7 8">CECT 5995</strain>
    </source>
</reference>
<evidence type="ECO:0000256" key="1">
    <source>
        <dbReference type="ARBA" id="ARBA00007749"/>
    </source>
</evidence>
<dbReference type="Proteomes" id="UP000525987">
    <property type="component" value="Unassembled WGS sequence"/>
</dbReference>
<dbReference type="SUPFAM" id="SSF56281">
    <property type="entry name" value="Metallo-hydrolase/oxidoreductase"/>
    <property type="match status" value="1"/>
</dbReference>
<dbReference type="InterPro" id="IPR051013">
    <property type="entry name" value="MBL_superfamily_lactonases"/>
</dbReference>
<feature type="signal peptide" evidence="5">
    <location>
        <begin position="1"/>
        <end position="23"/>
    </location>
</feature>
<name>A0A7W5BXW3_9GAMM</name>
<evidence type="ECO:0000313" key="8">
    <source>
        <dbReference type="Proteomes" id="UP000525987"/>
    </source>
</evidence>
<comment type="caution">
    <text evidence="7">The sequence shown here is derived from an EMBL/GenBank/DDBJ whole genome shotgun (WGS) entry which is preliminary data.</text>
</comment>
<gene>
    <name evidence="7" type="ORF">FHR96_001964</name>
</gene>
<dbReference type="GO" id="GO:0046872">
    <property type="term" value="F:metal ion binding"/>
    <property type="evidence" value="ECO:0007669"/>
    <property type="project" value="UniProtKB-KW"/>
</dbReference>
<dbReference type="AlphaFoldDB" id="A0A7W5BXW3"/>
<keyword evidence="8" id="KW-1185">Reference proteome</keyword>
<evidence type="ECO:0000259" key="6">
    <source>
        <dbReference type="SMART" id="SM00849"/>
    </source>
</evidence>
<dbReference type="PANTHER" id="PTHR42978">
    <property type="entry name" value="QUORUM-QUENCHING LACTONASE YTNP-RELATED-RELATED"/>
    <property type="match status" value="1"/>
</dbReference>
<dbReference type="RefSeq" id="WP_183387471.1">
    <property type="nucleotide sequence ID" value="NZ_JACHXM010000007.1"/>
</dbReference>
<dbReference type="InterPro" id="IPR036866">
    <property type="entry name" value="RibonucZ/Hydroxyglut_hydro"/>
</dbReference>
<dbReference type="SMART" id="SM00849">
    <property type="entry name" value="Lactamase_B"/>
    <property type="match status" value="1"/>
</dbReference>
<dbReference type="GO" id="GO:0016787">
    <property type="term" value="F:hydrolase activity"/>
    <property type="evidence" value="ECO:0007669"/>
    <property type="project" value="UniProtKB-KW"/>
</dbReference>
<dbReference type="InterPro" id="IPR001279">
    <property type="entry name" value="Metallo-B-lactamas"/>
</dbReference>
<evidence type="ECO:0000256" key="3">
    <source>
        <dbReference type="ARBA" id="ARBA00022801"/>
    </source>
</evidence>
<accession>A0A7W5BXW3</accession>
<dbReference type="EMBL" id="JACHXM010000007">
    <property type="protein sequence ID" value="MBB3141090.1"/>
    <property type="molecule type" value="Genomic_DNA"/>
</dbReference>
<keyword evidence="4" id="KW-0862">Zinc</keyword>
<keyword evidence="2" id="KW-0479">Metal-binding</keyword>
<evidence type="ECO:0000313" key="7">
    <source>
        <dbReference type="EMBL" id="MBB3141090.1"/>
    </source>
</evidence>